<gene>
    <name evidence="2" type="ORF">GJ744_008787</name>
</gene>
<accession>A0A8H7E9R5</accession>
<proteinExistence type="predicted"/>
<organism evidence="2 3">
    <name type="scientific">Endocarpon pusillum</name>
    <dbReference type="NCBI Taxonomy" id="364733"/>
    <lineage>
        <taxon>Eukaryota</taxon>
        <taxon>Fungi</taxon>
        <taxon>Dikarya</taxon>
        <taxon>Ascomycota</taxon>
        <taxon>Pezizomycotina</taxon>
        <taxon>Eurotiomycetes</taxon>
        <taxon>Chaetothyriomycetidae</taxon>
        <taxon>Verrucariales</taxon>
        <taxon>Verrucariaceae</taxon>
        <taxon>Endocarpon</taxon>
    </lineage>
</organism>
<dbReference type="EMBL" id="JAACFV010000005">
    <property type="protein sequence ID" value="KAF7513493.1"/>
    <property type="molecule type" value="Genomic_DNA"/>
</dbReference>
<sequence length="392" mass="43321">MCATKMNSQELASALNNENKATSTIVAVVPSNVTENAMTILSRKLSGIPTIETPESQEFIDASDLTRDQWIQVLGASSVLKAWKRRSEGDTIHVNRAPCAALSLKSRSADDHNGTQGLPEFEIADDTYVDSRESKSRLERELTLKAFSENGIRAGLSGGAPDVGFGLSGAVSWQKEGSDLDQQQTSNRAIHGFYNFPRVILHLDPDYLDLSPQCKQFLKRYGQDCLDPNKISDIYKTFTDRFGSILPARVTLGARLCTTQELNTDNISNIAEARKTLETDLTTKVIAASAGIQSGYHRKTGSSAVENMNQTAESSRMTLETQGGNGLLASSIPDWTASVASHRYWRTIQQEKYWDLPTFLRELAQDGTTWEYFDALANHVIAEKKQTRKTTD</sequence>
<dbReference type="InterPro" id="IPR054586">
    <property type="entry name" value="MACPF_1_fungal"/>
</dbReference>
<dbReference type="OrthoDB" id="2562973at2759"/>
<dbReference type="Proteomes" id="UP000606974">
    <property type="component" value="Unassembled WGS sequence"/>
</dbReference>
<protein>
    <recommendedName>
        <fullName evidence="1">MACPF-like domain-containing protein</fullName>
    </recommendedName>
</protein>
<evidence type="ECO:0000313" key="3">
    <source>
        <dbReference type="Proteomes" id="UP000606974"/>
    </source>
</evidence>
<dbReference type="Pfam" id="PF22693">
    <property type="entry name" value="MACPF_1"/>
    <property type="match status" value="1"/>
</dbReference>
<evidence type="ECO:0000259" key="1">
    <source>
        <dbReference type="Pfam" id="PF22693"/>
    </source>
</evidence>
<name>A0A8H7E9R5_9EURO</name>
<reference evidence="2" key="1">
    <citation type="submission" date="2020-02" db="EMBL/GenBank/DDBJ databases">
        <authorList>
            <person name="Palmer J.M."/>
        </authorList>
    </citation>
    <scope>NUCLEOTIDE SEQUENCE</scope>
    <source>
        <strain evidence="2">EPUS1.4</strain>
        <tissue evidence="2">Thallus</tissue>
    </source>
</reference>
<evidence type="ECO:0000313" key="2">
    <source>
        <dbReference type="EMBL" id="KAF7513493.1"/>
    </source>
</evidence>
<dbReference type="AlphaFoldDB" id="A0A8H7E9R5"/>
<feature type="domain" description="MACPF-like" evidence="1">
    <location>
        <begin position="188"/>
        <end position="352"/>
    </location>
</feature>
<keyword evidence="3" id="KW-1185">Reference proteome</keyword>
<comment type="caution">
    <text evidence="2">The sequence shown here is derived from an EMBL/GenBank/DDBJ whole genome shotgun (WGS) entry which is preliminary data.</text>
</comment>